<reference evidence="2" key="1">
    <citation type="submission" date="2017-09" db="EMBL/GenBank/DDBJ databases">
        <title>Depth-based differentiation of microbial function through sediment-hosted aquifers and enrichment of novel symbionts in the deep terrestrial subsurface.</title>
        <authorList>
            <person name="Probst A.J."/>
            <person name="Ladd B."/>
            <person name="Jarett J.K."/>
            <person name="Geller-Mcgrath D.E."/>
            <person name="Sieber C.M.K."/>
            <person name="Emerson J.B."/>
            <person name="Anantharaman K."/>
            <person name="Thomas B.C."/>
            <person name="Malmstrom R."/>
            <person name="Stieglmeier M."/>
            <person name="Klingl A."/>
            <person name="Woyke T."/>
            <person name="Ryan C.M."/>
            <person name="Banfield J.F."/>
        </authorList>
    </citation>
    <scope>NUCLEOTIDE SEQUENCE [LARGE SCALE GENOMIC DNA]</scope>
</reference>
<gene>
    <name evidence="1" type="ORF">COT51_00315</name>
</gene>
<organism evidence="1 2">
    <name type="scientific">candidate division WWE3 bacterium CG08_land_8_20_14_0_20_41_15</name>
    <dbReference type="NCBI Taxonomy" id="1975086"/>
    <lineage>
        <taxon>Bacteria</taxon>
        <taxon>Katanobacteria</taxon>
    </lineage>
</organism>
<comment type="caution">
    <text evidence="1">The sequence shown here is derived from an EMBL/GenBank/DDBJ whole genome shotgun (WGS) entry which is preliminary data.</text>
</comment>
<dbReference type="Proteomes" id="UP000231098">
    <property type="component" value="Unassembled WGS sequence"/>
</dbReference>
<evidence type="ECO:0000313" key="1">
    <source>
        <dbReference type="EMBL" id="PIS21900.1"/>
    </source>
</evidence>
<dbReference type="EMBL" id="PEYV01000005">
    <property type="protein sequence ID" value="PIS21900.1"/>
    <property type="molecule type" value="Genomic_DNA"/>
</dbReference>
<evidence type="ECO:0000313" key="2">
    <source>
        <dbReference type="Proteomes" id="UP000231098"/>
    </source>
</evidence>
<sequence>MSEDEKVAIIRAYLTKVLGVSEQDTDAFSKGDGGASHTVGMNQSHIVCEDTRPFWEEVLRICPDGYTEEDIQVLTQTPDVYAILALLNRMEPVFMETTDLGRRLNANAHAYKRREHES</sequence>
<dbReference type="AlphaFoldDB" id="A0A2H0XAD3"/>
<protein>
    <submittedName>
        <fullName evidence="1">Uncharacterized protein</fullName>
    </submittedName>
</protein>
<accession>A0A2H0XAD3</accession>
<name>A0A2H0XAD3_UNCKA</name>
<proteinExistence type="predicted"/>